<dbReference type="InterPro" id="IPR014989">
    <property type="entry name" value="DUF1839"/>
</dbReference>
<dbReference type="AlphaFoldDB" id="A0A1A3GWM9"/>
<dbReference type="Pfam" id="PF08893">
    <property type="entry name" value="DUF1839"/>
    <property type="match status" value="1"/>
</dbReference>
<accession>A0A1A3GWM9</accession>
<evidence type="ECO:0008006" key="3">
    <source>
        <dbReference type="Google" id="ProtNLM"/>
    </source>
</evidence>
<proteinExistence type="predicted"/>
<dbReference type="OrthoDB" id="4371620at2"/>
<evidence type="ECO:0000313" key="1">
    <source>
        <dbReference type="EMBL" id="OBJ39771.1"/>
    </source>
</evidence>
<organism evidence="1 2">
    <name type="scientific">Mycolicibacterium mucogenicum</name>
    <name type="common">Mycobacterium mucogenicum</name>
    <dbReference type="NCBI Taxonomy" id="56689"/>
    <lineage>
        <taxon>Bacteria</taxon>
        <taxon>Bacillati</taxon>
        <taxon>Actinomycetota</taxon>
        <taxon>Actinomycetes</taxon>
        <taxon>Mycobacteriales</taxon>
        <taxon>Mycobacteriaceae</taxon>
        <taxon>Mycolicibacterium</taxon>
    </lineage>
</organism>
<dbReference type="EMBL" id="LZLC01000168">
    <property type="protein sequence ID" value="OBJ39771.1"/>
    <property type="molecule type" value="Genomic_DNA"/>
</dbReference>
<gene>
    <name evidence="1" type="ORF">A5630_01980</name>
</gene>
<dbReference type="Proteomes" id="UP000093898">
    <property type="component" value="Unassembled WGS sequence"/>
</dbReference>
<dbReference type="STRING" id="56689.GCA_001291445_00125"/>
<sequence>MVPQAAAALQIDARPDGYEPHFTHHADRLWVETNCYLDLWIEILNCLGLDPVPSFASLLSVDHDGLSWTFGKQQPDDLRRLYGIEVAEENSWLPVLELVETGPRRGVLHTVEVDSWWLPDTAGTAYRNEHVKTTITPLNVDRNARQMRYLHNAGLFALDGEDFDGVFGLTAAAAPLLPPYIEVVRLFPARAQPGALATIVREHLSRRPSGNPIDRLATCVEEAGTWLPEAGMARFHLWAFGSLRQCGASAELLADLAEHLDAEFSGAAAAAVPLRNVAAAAKAVQFKMARAVSGRKVDVSAALSAMATDWQDALDVIADAVG</sequence>
<protein>
    <recommendedName>
        <fullName evidence="3">DUF1839 family protein</fullName>
    </recommendedName>
</protein>
<evidence type="ECO:0000313" key="2">
    <source>
        <dbReference type="Proteomes" id="UP000093898"/>
    </source>
</evidence>
<name>A0A1A3GWM9_MYCMU</name>
<comment type="caution">
    <text evidence="1">The sequence shown here is derived from an EMBL/GenBank/DDBJ whole genome shotgun (WGS) entry which is preliminary data.</text>
</comment>
<reference evidence="1 2" key="1">
    <citation type="submission" date="2016-06" db="EMBL/GenBank/DDBJ databases">
        <authorList>
            <person name="Kjaerup R.B."/>
            <person name="Dalgaard T.S."/>
            <person name="Juul-Madsen H.R."/>
        </authorList>
    </citation>
    <scope>NUCLEOTIDE SEQUENCE [LARGE SCALE GENOMIC DNA]</scope>
    <source>
        <strain evidence="1 2">1127319.6</strain>
    </source>
</reference>